<dbReference type="PANTHER" id="PTHR10395:SF7">
    <property type="entry name" value="5-HYDROXYISOURATE HYDROLASE"/>
    <property type="match status" value="1"/>
</dbReference>
<proteinExistence type="inferred from homology"/>
<dbReference type="NCBIfam" id="TIGR02962">
    <property type="entry name" value="hdxy_isourate"/>
    <property type="match status" value="1"/>
</dbReference>
<dbReference type="GO" id="GO:0033971">
    <property type="term" value="F:hydroxyisourate hydrolase activity"/>
    <property type="evidence" value="ECO:0007669"/>
    <property type="project" value="UniProtKB-EC"/>
</dbReference>
<keyword evidence="6 7" id="KW-0378">Hydrolase</keyword>
<keyword evidence="5 7" id="KW-0659">Purine metabolism</keyword>
<dbReference type="PROSITE" id="PS00768">
    <property type="entry name" value="TRANSTHYRETIN_1"/>
    <property type="match status" value="1"/>
</dbReference>
<evidence type="ECO:0000256" key="7">
    <source>
        <dbReference type="RuleBase" id="RU361270"/>
    </source>
</evidence>
<dbReference type="CDD" id="cd05822">
    <property type="entry name" value="TLP_HIUase"/>
    <property type="match status" value="1"/>
</dbReference>
<dbReference type="EC" id="3.5.2.17" evidence="7"/>
<dbReference type="SUPFAM" id="SSF49472">
    <property type="entry name" value="Transthyretin (synonym: prealbumin)"/>
    <property type="match status" value="1"/>
</dbReference>
<dbReference type="PANTHER" id="PTHR10395">
    <property type="entry name" value="URICASE AND TRANSTHYRETIN-RELATED"/>
    <property type="match status" value="1"/>
</dbReference>
<dbReference type="Proteomes" id="UP000249204">
    <property type="component" value="Unassembled WGS sequence"/>
</dbReference>
<comment type="catalytic activity">
    <reaction evidence="1 7">
        <text>5-hydroxyisourate + H2O = 5-hydroxy-2-oxo-4-ureido-2,5-dihydro-1H-imidazole-5-carboxylate + H(+)</text>
        <dbReference type="Rhea" id="RHEA:23736"/>
        <dbReference type="ChEBI" id="CHEBI:15377"/>
        <dbReference type="ChEBI" id="CHEBI:15378"/>
        <dbReference type="ChEBI" id="CHEBI:18072"/>
        <dbReference type="ChEBI" id="CHEBI:58639"/>
        <dbReference type="EC" id="3.5.2.17"/>
    </reaction>
</comment>
<accession>A0A2W6NA15</accession>
<dbReference type="Pfam" id="PF00576">
    <property type="entry name" value="Transthyretin"/>
    <property type="match status" value="1"/>
</dbReference>
<evidence type="ECO:0000256" key="4">
    <source>
        <dbReference type="ARBA" id="ARBA00011881"/>
    </source>
</evidence>
<evidence type="ECO:0000259" key="8">
    <source>
        <dbReference type="Pfam" id="PF00576"/>
    </source>
</evidence>
<comment type="function">
    <text evidence="2">Catalyzes the hydrolysis of 5-hydroxyisourate (HIU) to 2-oxo-4-hydroxy-4-carboxy-5-ureidoimidazoline (OHCU).</text>
</comment>
<dbReference type="GO" id="GO:0006144">
    <property type="term" value="P:purine nucleobase metabolic process"/>
    <property type="evidence" value="ECO:0007669"/>
    <property type="project" value="UniProtKB-KW"/>
</dbReference>
<comment type="similarity">
    <text evidence="3 7">Belongs to the transthyretin family. 5-hydroxyisourate hydrolase subfamily.</text>
</comment>
<evidence type="ECO:0000313" key="10">
    <source>
        <dbReference type="Proteomes" id="UP000249204"/>
    </source>
</evidence>
<evidence type="ECO:0000256" key="5">
    <source>
        <dbReference type="ARBA" id="ARBA00022631"/>
    </source>
</evidence>
<evidence type="ECO:0000256" key="2">
    <source>
        <dbReference type="ARBA" id="ARBA00002704"/>
    </source>
</evidence>
<evidence type="ECO:0000256" key="1">
    <source>
        <dbReference type="ARBA" id="ARBA00001043"/>
    </source>
</evidence>
<dbReference type="InterPro" id="IPR036817">
    <property type="entry name" value="Transthyretin/HIU_hydrolase_sf"/>
</dbReference>
<dbReference type="PROSITE" id="PS00769">
    <property type="entry name" value="TRANSTHYRETIN_2"/>
    <property type="match status" value="1"/>
</dbReference>
<dbReference type="EMBL" id="QKWW01000098">
    <property type="protein sequence ID" value="PZT52469.1"/>
    <property type="molecule type" value="Genomic_DNA"/>
</dbReference>
<name>A0A2W6NA15_9BACL</name>
<reference evidence="9 10" key="1">
    <citation type="submission" date="2018-06" db="EMBL/GenBank/DDBJ databases">
        <title>Isolation of heavy metals resistant Paenibacillus silvae NC2 from Gold-Copper mine in ZiJin, China.</title>
        <authorList>
            <person name="Xu J."/>
            <person name="Mazhar H.S."/>
            <person name="Rensing C."/>
        </authorList>
    </citation>
    <scope>NUCLEOTIDE SEQUENCE [LARGE SCALE GENOMIC DNA]</scope>
    <source>
        <strain evidence="9 10">NC2</strain>
    </source>
</reference>
<dbReference type="InterPro" id="IPR014306">
    <property type="entry name" value="Hydroxyisourate_hydrolase"/>
</dbReference>
<comment type="subunit">
    <text evidence="4 7">Homotetramer.</text>
</comment>
<evidence type="ECO:0000256" key="3">
    <source>
        <dbReference type="ARBA" id="ARBA00009850"/>
    </source>
</evidence>
<dbReference type="RefSeq" id="WP_111273347.1">
    <property type="nucleotide sequence ID" value="NZ_QKWW01000098.1"/>
</dbReference>
<dbReference type="InterPro" id="IPR023416">
    <property type="entry name" value="Transthyretin/HIU_hydrolase_d"/>
</dbReference>
<evidence type="ECO:0000313" key="9">
    <source>
        <dbReference type="EMBL" id="PZT52469.1"/>
    </source>
</evidence>
<organism evidence="9 10">
    <name type="scientific">Paenibacillus silvae</name>
    <dbReference type="NCBI Taxonomy" id="1325358"/>
    <lineage>
        <taxon>Bacteria</taxon>
        <taxon>Bacillati</taxon>
        <taxon>Bacillota</taxon>
        <taxon>Bacilli</taxon>
        <taxon>Bacillales</taxon>
        <taxon>Paenibacillaceae</taxon>
        <taxon>Paenibacillus</taxon>
    </lineage>
</organism>
<dbReference type="InterPro" id="IPR023419">
    <property type="entry name" value="Transthyretin_CS"/>
</dbReference>
<gene>
    <name evidence="9" type="primary">uraH</name>
    <name evidence="9" type="ORF">DN757_27480</name>
</gene>
<evidence type="ECO:0000256" key="6">
    <source>
        <dbReference type="ARBA" id="ARBA00022801"/>
    </source>
</evidence>
<dbReference type="AlphaFoldDB" id="A0A2W6NA15"/>
<feature type="domain" description="Transthyretin/hydroxyisourate hydrolase" evidence="8">
    <location>
        <begin position="8"/>
        <end position="124"/>
    </location>
</feature>
<dbReference type="InterPro" id="IPR023418">
    <property type="entry name" value="Thyroxine_BS"/>
</dbReference>
<sequence length="125" mass="13772">MEQHNGRITTHVLDTSKGVPAAGIRIELYFIERTGAEAGSIKVTEMLTNADGRLDQPMLADGKLQTGEYELLFHVHPYFAQSNRNDPPSCLWTAVPIRFAVSDATSHYHIPLLIAPGGYSTYRGS</sequence>
<dbReference type="Gene3D" id="2.60.40.180">
    <property type="entry name" value="Transthyretin/hydroxyisourate hydrolase domain"/>
    <property type="match status" value="1"/>
</dbReference>
<comment type="caution">
    <text evidence="9">The sequence shown here is derived from an EMBL/GenBank/DDBJ whole genome shotgun (WGS) entry which is preliminary data.</text>
</comment>
<protein>
    <recommendedName>
        <fullName evidence="7">5-hydroxyisourate hydrolase</fullName>
        <shortName evidence="7">HIU hydrolase</shortName>
        <shortName evidence="7">HIUHase</shortName>
        <ecNumber evidence="7">3.5.2.17</ecNumber>
    </recommendedName>
</protein>